<dbReference type="GO" id="GO:0008168">
    <property type="term" value="F:methyltransferase activity"/>
    <property type="evidence" value="ECO:0007669"/>
    <property type="project" value="UniProtKB-KW"/>
</dbReference>
<dbReference type="CDD" id="cd02440">
    <property type="entry name" value="AdoMet_MTases"/>
    <property type="match status" value="1"/>
</dbReference>
<dbReference type="InterPro" id="IPR029063">
    <property type="entry name" value="SAM-dependent_MTases_sf"/>
</dbReference>
<keyword evidence="2" id="KW-0830">Ubiquinone</keyword>
<keyword evidence="3" id="KW-1185">Reference proteome</keyword>
<keyword evidence="2" id="KW-0489">Methyltransferase</keyword>
<accession>A0A284VPC3</accession>
<dbReference type="InterPro" id="IPR025714">
    <property type="entry name" value="Methyltranfer_dom"/>
</dbReference>
<dbReference type="PANTHER" id="PTHR43861">
    <property type="entry name" value="TRANS-ACONITATE 2-METHYLTRANSFERASE-RELATED"/>
    <property type="match status" value="1"/>
</dbReference>
<dbReference type="GO" id="GO:0032259">
    <property type="term" value="P:methylation"/>
    <property type="evidence" value="ECO:0007669"/>
    <property type="project" value="UniProtKB-KW"/>
</dbReference>
<protein>
    <submittedName>
        <fullName evidence="2">Methylase involved in ubiquinone/menaquinone biosynthesis</fullName>
    </submittedName>
</protein>
<dbReference type="AlphaFoldDB" id="A0A284VPC3"/>
<dbReference type="Gene3D" id="3.40.50.150">
    <property type="entry name" value="Vaccinia Virus protein VP39"/>
    <property type="match status" value="1"/>
</dbReference>
<dbReference type="Proteomes" id="UP000218615">
    <property type="component" value="Unassembled WGS sequence"/>
</dbReference>
<evidence type="ECO:0000313" key="2">
    <source>
        <dbReference type="EMBL" id="SNQ61053.1"/>
    </source>
</evidence>
<evidence type="ECO:0000259" key="1">
    <source>
        <dbReference type="Pfam" id="PF13847"/>
    </source>
</evidence>
<dbReference type="SUPFAM" id="SSF53335">
    <property type="entry name" value="S-adenosyl-L-methionine-dependent methyltransferases"/>
    <property type="match status" value="1"/>
</dbReference>
<proteinExistence type="predicted"/>
<evidence type="ECO:0000313" key="3">
    <source>
        <dbReference type="Proteomes" id="UP000218615"/>
    </source>
</evidence>
<sequence length="240" mass="28441">MTEFNKSKWTKAEFSQEYIENSDIYIVERRRLLEILRSFYNHFINDKPKINFLDLGCGDGIITHELLKVNNSISTTLIDCSEDMLNKARKRLNGFNHTRFIKASFQEIIDRNLVQENFDFIVSSLAIHHLTMDEKKALFRNIYSHLDTDGYFLNIDVVLAPTKALEQWYHLLWKEWINERKTFLKIEGNYFDEIIQRYKDLAENKPDTLDAQIGALKFIGFKDVDCFYKYGIFTMYGGKK</sequence>
<dbReference type="RefSeq" id="WP_096205648.1">
    <property type="nucleotide sequence ID" value="NZ_FZMP01000140.1"/>
</dbReference>
<dbReference type="EMBL" id="FZMP01000140">
    <property type="protein sequence ID" value="SNQ61053.1"/>
    <property type="molecule type" value="Genomic_DNA"/>
</dbReference>
<name>A0A284VPC3_9EURY</name>
<dbReference type="OrthoDB" id="57427at2157"/>
<keyword evidence="2" id="KW-0808">Transferase</keyword>
<feature type="domain" description="Methyltransferase" evidence="1">
    <location>
        <begin position="47"/>
        <end position="165"/>
    </location>
</feature>
<organism evidence="2 3">
    <name type="scientific">Candidatus Methanoperedens nitratireducens</name>
    <dbReference type="NCBI Taxonomy" id="1392998"/>
    <lineage>
        <taxon>Archaea</taxon>
        <taxon>Methanobacteriati</taxon>
        <taxon>Methanobacteriota</taxon>
        <taxon>Stenosarchaea group</taxon>
        <taxon>Methanomicrobia</taxon>
        <taxon>Methanosarcinales</taxon>
        <taxon>ANME-2 cluster</taxon>
        <taxon>Candidatus Methanoperedentaceae</taxon>
        <taxon>Candidatus Methanoperedens</taxon>
    </lineage>
</organism>
<dbReference type="Pfam" id="PF13847">
    <property type="entry name" value="Methyltransf_31"/>
    <property type="match status" value="1"/>
</dbReference>
<reference evidence="3" key="1">
    <citation type="submission" date="2017-06" db="EMBL/GenBank/DDBJ databases">
        <authorList>
            <person name="Cremers G."/>
        </authorList>
    </citation>
    <scope>NUCLEOTIDE SEQUENCE [LARGE SCALE GENOMIC DNA]</scope>
</reference>
<gene>
    <name evidence="2" type="ORF">MNV_2240001</name>
</gene>